<dbReference type="InParanoid" id="A0A6L2PAQ5"/>
<feature type="domain" description="EGF-like" evidence="19">
    <location>
        <begin position="399"/>
        <end position="436"/>
    </location>
</feature>
<dbReference type="Gene3D" id="2.10.25.10">
    <property type="entry name" value="Laminin"/>
    <property type="match status" value="7"/>
</dbReference>
<reference evidence="25" key="1">
    <citation type="submission" date="2020-01" db="EMBL/GenBank/DDBJ databases">
        <title>Draft genome sequence of the Termite Coptotermes fromosanus.</title>
        <authorList>
            <person name="Itakura S."/>
            <person name="Yosikawa Y."/>
            <person name="Umezawa K."/>
        </authorList>
    </citation>
    <scope>NUCLEOTIDE SEQUENCE [LARGE SCALE GENOMIC DNA]</scope>
</reference>
<feature type="disulfide bond" evidence="17">
    <location>
        <begin position="388"/>
        <end position="397"/>
    </location>
</feature>
<dbReference type="PROSITE" id="PS00022">
    <property type="entry name" value="EGF_1"/>
    <property type="match status" value="8"/>
</dbReference>
<dbReference type="GO" id="GO:0050877">
    <property type="term" value="P:nervous system process"/>
    <property type="evidence" value="ECO:0007669"/>
    <property type="project" value="UniProtKB-ARBA"/>
</dbReference>
<keyword evidence="25" id="KW-1185">Reference proteome</keyword>
<dbReference type="SUPFAM" id="SSF49313">
    <property type="entry name" value="Cadherin-like"/>
    <property type="match status" value="2"/>
</dbReference>
<dbReference type="GO" id="GO:0007156">
    <property type="term" value="P:homophilic cell adhesion via plasma membrane adhesion molecules"/>
    <property type="evidence" value="ECO:0007669"/>
    <property type="project" value="InterPro"/>
</dbReference>
<dbReference type="PROSITE" id="PS01187">
    <property type="entry name" value="EGF_CA"/>
    <property type="match status" value="2"/>
</dbReference>
<dbReference type="InterPro" id="IPR003961">
    <property type="entry name" value="FN3_dom"/>
</dbReference>
<dbReference type="SMART" id="SM00181">
    <property type="entry name" value="EGF"/>
    <property type="match status" value="8"/>
</dbReference>
<name>A0A6L2PAQ5_COPFO</name>
<evidence type="ECO:0000256" key="6">
    <source>
        <dbReference type="ARBA" id="ARBA00022536"/>
    </source>
</evidence>
<evidence type="ECO:0000259" key="19">
    <source>
        <dbReference type="PROSITE" id="PS50026"/>
    </source>
</evidence>
<dbReference type="InterPro" id="IPR046338">
    <property type="entry name" value="GAIN_dom_sf"/>
</dbReference>
<feature type="domain" description="EGF-like" evidence="19">
    <location>
        <begin position="438"/>
        <end position="474"/>
    </location>
</feature>
<dbReference type="Pfam" id="PF00028">
    <property type="entry name" value="Cadherin"/>
    <property type="match status" value="1"/>
</dbReference>
<dbReference type="Pfam" id="PF00002">
    <property type="entry name" value="7tm_2"/>
    <property type="match status" value="1"/>
</dbReference>
<dbReference type="EMBL" id="BLKM01009860">
    <property type="protein sequence ID" value="GFG28440.1"/>
    <property type="molecule type" value="Genomic_DNA"/>
</dbReference>
<dbReference type="GO" id="GO:0005509">
    <property type="term" value="F:calcium ion binding"/>
    <property type="evidence" value="ECO:0007669"/>
    <property type="project" value="UniProtKB-UniRule"/>
</dbReference>
<feature type="domain" description="EGF-like" evidence="19">
    <location>
        <begin position="590"/>
        <end position="626"/>
    </location>
</feature>
<dbReference type="PROSITE" id="PS50221">
    <property type="entry name" value="GAIN_B"/>
    <property type="match status" value="1"/>
</dbReference>
<dbReference type="InterPro" id="IPR002126">
    <property type="entry name" value="Cadherin-like_dom"/>
</dbReference>
<dbReference type="PROSITE" id="PS50261">
    <property type="entry name" value="G_PROTEIN_RECEP_F2_4"/>
    <property type="match status" value="1"/>
</dbReference>
<dbReference type="GO" id="GO:0005576">
    <property type="term" value="C:extracellular region"/>
    <property type="evidence" value="ECO:0007669"/>
    <property type="project" value="UniProtKB-SubCell"/>
</dbReference>
<feature type="domain" description="G-protein coupled receptors family 2 profile 2" evidence="21">
    <location>
        <begin position="1089"/>
        <end position="1209"/>
    </location>
</feature>
<keyword evidence="10 16" id="KW-0106">Calcium</keyword>
<evidence type="ECO:0000259" key="20">
    <source>
        <dbReference type="PROSITE" id="PS50221"/>
    </source>
</evidence>
<dbReference type="SMART" id="SM00303">
    <property type="entry name" value="GPS"/>
    <property type="match status" value="1"/>
</dbReference>
<dbReference type="PROSITE" id="PS50853">
    <property type="entry name" value="FN3"/>
    <property type="match status" value="1"/>
</dbReference>
<evidence type="ECO:0000256" key="15">
    <source>
        <dbReference type="ARBA" id="ARBA00023292"/>
    </source>
</evidence>
<keyword evidence="7 18" id="KW-0812">Transmembrane</keyword>
<organism evidence="24 25">
    <name type="scientific">Coptotermes formosanus</name>
    <name type="common">Formosan subterranean termite</name>
    <dbReference type="NCBI Taxonomy" id="36987"/>
    <lineage>
        <taxon>Eukaryota</taxon>
        <taxon>Metazoa</taxon>
        <taxon>Ecdysozoa</taxon>
        <taxon>Arthropoda</taxon>
        <taxon>Hexapoda</taxon>
        <taxon>Insecta</taxon>
        <taxon>Pterygota</taxon>
        <taxon>Neoptera</taxon>
        <taxon>Polyneoptera</taxon>
        <taxon>Dictyoptera</taxon>
        <taxon>Blattodea</taxon>
        <taxon>Blattoidea</taxon>
        <taxon>Termitoidae</taxon>
        <taxon>Rhinotermitidae</taxon>
        <taxon>Coptotermes</taxon>
    </lineage>
</organism>
<dbReference type="CDD" id="cd11304">
    <property type="entry name" value="Cadherin_repeat"/>
    <property type="match status" value="2"/>
</dbReference>
<dbReference type="FunFam" id="2.10.25.10:FF:000327">
    <property type="entry name" value="neurogenic locus notch homolog protein 4"/>
    <property type="match status" value="1"/>
</dbReference>
<dbReference type="InterPro" id="IPR051022">
    <property type="entry name" value="Notch_Cell-Fate_Det"/>
</dbReference>
<feature type="domain" description="EGF-like" evidence="19">
    <location>
        <begin position="552"/>
        <end position="588"/>
    </location>
</feature>
<keyword evidence="11 18" id="KW-1133">Transmembrane helix</keyword>
<dbReference type="SMART" id="SM00112">
    <property type="entry name" value="CA"/>
    <property type="match status" value="2"/>
</dbReference>
<keyword evidence="12 18" id="KW-0472">Membrane</keyword>
<dbReference type="SMART" id="SM00179">
    <property type="entry name" value="EGF_CA"/>
    <property type="match status" value="7"/>
</dbReference>
<dbReference type="Gene3D" id="2.60.220.50">
    <property type="match status" value="1"/>
</dbReference>
<dbReference type="InterPro" id="IPR000152">
    <property type="entry name" value="EGF-type_Asp/Asn_hydroxyl_site"/>
</dbReference>
<evidence type="ECO:0000256" key="12">
    <source>
        <dbReference type="ARBA" id="ARBA00023136"/>
    </source>
</evidence>
<comment type="caution">
    <text evidence="17">Lacks conserved residue(s) required for the propagation of feature annotation.</text>
</comment>
<feature type="domain" description="EGF-like" evidence="19">
    <location>
        <begin position="476"/>
        <end position="512"/>
    </location>
</feature>
<dbReference type="CDD" id="cd00063">
    <property type="entry name" value="FN3"/>
    <property type="match status" value="1"/>
</dbReference>
<dbReference type="PROSITE" id="PS00010">
    <property type="entry name" value="ASX_HYDROXYL"/>
    <property type="match status" value="4"/>
</dbReference>
<evidence type="ECO:0000256" key="10">
    <source>
        <dbReference type="ARBA" id="ARBA00022837"/>
    </source>
</evidence>
<accession>A0A6L2PAQ5</accession>
<evidence type="ECO:0000259" key="21">
    <source>
        <dbReference type="PROSITE" id="PS50261"/>
    </source>
</evidence>
<evidence type="ECO:0000313" key="25">
    <source>
        <dbReference type="Proteomes" id="UP000502823"/>
    </source>
</evidence>
<feature type="domain" description="Cadherin" evidence="22">
    <location>
        <begin position="142"/>
        <end position="233"/>
    </location>
</feature>
<dbReference type="InterPro" id="IPR018097">
    <property type="entry name" value="EGF_Ca-bd_CS"/>
</dbReference>
<dbReference type="PROSITE" id="PS01186">
    <property type="entry name" value="EGF_2"/>
    <property type="match status" value="8"/>
</dbReference>
<feature type="disulfide bond" evidence="17">
    <location>
        <begin position="578"/>
        <end position="587"/>
    </location>
</feature>
<dbReference type="Gene3D" id="2.60.40.60">
    <property type="entry name" value="Cadherins"/>
    <property type="match status" value="2"/>
</dbReference>
<dbReference type="PROSITE" id="PS50268">
    <property type="entry name" value="CADHERIN_2"/>
    <property type="match status" value="2"/>
</dbReference>
<dbReference type="PROSITE" id="PS50026">
    <property type="entry name" value="EGF_3"/>
    <property type="match status" value="7"/>
</dbReference>
<evidence type="ECO:0000256" key="1">
    <source>
        <dbReference type="ARBA" id="ARBA00004251"/>
    </source>
</evidence>
<dbReference type="AlphaFoldDB" id="A0A6L2PAQ5"/>
<evidence type="ECO:0000256" key="16">
    <source>
        <dbReference type="PROSITE-ProRule" id="PRU00043"/>
    </source>
</evidence>
<keyword evidence="14" id="KW-0325">Glycoprotein</keyword>
<feature type="non-terminal residue" evidence="24">
    <location>
        <position position="1209"/>
    </location>
</feature>
<feature type="domain" description="Cadherin" evidence="22">
    <location>
        <begin position="52"/>
        <end position="141"/>
    </location>
</feature>
<keyword evidence="6 17" id="KW-0245">EGF-like domain</keyword>
<evidence type="ECO:0000256" key="3">
    <source>
        <dbReference type="ARBA" id="ARBA00004651"/>
    </source>
</evidence>
<dbReference type="InterPro" id="IPR057244">
    <property type="entry name" value="GAIN_B"/>
</dbReference>
<dbReference type="InterPro" id="IPR000203">
    <property type="entry name" value="GPS"/>
</dbReference>
<comment type="subcellular location">
    <subcellularLocation>
        <location evidence="3">Cell membrane</location>
        <topology evidence="3">Multi-pass membrane protein</topology>
    </subcellularLocation>
    <subcellularLocation>
        <location evidence="1">Cell membrane</location>
        <topology evidence="1">Single-pass type I membrane protein</topology>
    </subcellularLocation>
    <subcellularLocation>
        <location evidence="2">Secreted</location>
    </subcellularLocation>
</comment>
<evidence type="ECO:0000313" key="24">
    <source>
        <dbReference type="EMBL" id="GFG28440.1"/>
    </source>
</evidence>
<dbReference type="SUPFAM" id="SSF57196">
    <property type="entry name" value="EGF/Laminin"/>
    <property type="match status" value="1"/>
</dbReference>
<dbReference type="InterPro" id="IPR013783">
    <property type="entry name" value="Ig-like_fold"/>
</dbReference>
<evidence type="ECO:0000256" key="2">
    <source>
        <dbReference type="ARBA" id="ARBA00004613"/>
    </source>
</evidence>
<dbReference type="GO" id="GO:0051240">
    <property type="term" value="P:positive regulation of multicellular organismal process"/>
    <property type="evidence" value="ECO:0007669"/>
    <property type="project" value="UniProtKB-ARBA"/>
</dbReference>
<feature type="domain" description="GAIN-B" evidence="20">
    <location>
        <begin position="920"/>
        <end position="1080"/>
    </location>
</feature>
<dbReference type="FunFam" id="2.10.25.10:FF:000118">
    <property type="entry name" value="protein delta homolog 2"/>
    <property type="match status" value="1"/>
</dbReference>
<evidence type="ECO:0000259" key="22">
    <source>
        <dbReference type="PROSITE" id="PS50268"/>
    </source>
</evidence>
<evidence type="ECO:0000256" key="17">
    <source>
        <dbReference type="PROSITE-ProRule" id="PRU00076"/>
    </source>
</evidence>
<feature type="transmembrane region" description="Helical" evidence="18">
    <location>
        <begin position="1091"/>
        <end position="1114"/>
    </location>
</feature>
<comment type="caution">
    <text evidence="24">The sequence shown here is derived from an EMBL/GenBank/DDBJ whole genome shotgun (WGS) entry which is preliminary data.</text>
</comment>
<feature type="domain" description="EGF-like" evidence="19">
    <location>
        <begin position="514"/>
        <end position="550"/>
    </location>
</feature>
<sequence length="1209" mass="134764">MPRHAICVLAVSNPSCNLRELTNCVQLISVCLCADLLHFIPLEHEPRIYLAAPSGVQVAKVTAVDYLHPKQAISYSLDPAKPDSPFFHINADGIITTKRYISRNSGEFYNLTVVATSGRGVNATMDISIRVAEYNRYPPMLETTNYTVELDVLTEVPTDILTVKAVDNDTQKYNSEVYYSVTTQDVVTVHPTTGVVTLQKRLSGKYKQLAFTISARDGGSPQRTGRTKLTIIIKILSAPREVTVAGVGDTWCMLCWKSPLSGHSLGYLIWLHSNMTPVFRNVSVDKLGKKNNLLCTAVSDLRRWTDYSVQVAGWNKDEVGITSAPAPFNTRVNRSCHSISSTDYTCTCLMGYYGDGCAFFNPCNSTEPPCQNGGLCKSNESNVFTCDCPEGYYGSSCEYFNPCSRSPCQHNSTCSNITSSQYKCLCKPGYAGNMCEININECDPSPCQNIATCIDGLNNFTCVCASGFEGDLCQYNIDECKDEPCQNGGICSDEIGSYNCKCPPGYEGVHCETNIDDCQSNQCENNGTCVDGLEDYYCNCQAGFEGDYCEDEINECMARPCLNGGTCTDAFNDFSCDCPPGYSGKRCEWDVDLCQSQPCQNNGECVDLTDHIECECPRGYHGLFCEMKVQCPGELLKTDRGKFSWEPVAHGAISRLPCPYGMSTTYLEHLEQMAHDSAWGLGYFPFHNPIVPTKPDSELRLRYPDLNEDMESARLFKNPNLGYKDHAKHSALGLKTDPVKLHAYHKDIEYKQAHEINADNHDREKELKLRTNERGQPFAVRSCIIHRDGSVKWSKMDDSICRDEQSTYAEQMSSDLEQLTKDPALINAEIFINASIQIKKILNYALSNRKIAQSMFSVISNLMAVNDVVLEEVDKYGSITKDLVQVIDTYASAAKLPPNGTISIESDNLALESKEVYPAEFTMLSEGLSYTPPGIKNLGSSIFSDVGDVTQELFITVPREALERALRQLLSVRVQFVSYKNSKFFRPSNCCSSSVTSLTTKQRVISAALSNITIRNLTELLVYNFQTTNGNEKQICVYWNTDSQEWLDDGVLTNQSMDWIQCESTHLTAFSVLLDPNIMPIPGEHRQVLSIISYIGSVCSIFGLFLTILTYSIFRCLNRDRSGKILLNLCISLLLMNLAFLLVAVQEYMDRSLMIVADVCTGVAVLTHYLVLTSLMWMLVEAINMYQLLITVFATSETKFMCKRMLCAW</sequence>
<dbReference type="FunFam" id="2.10.25.10:FF:000122">
    <property type="entry name" value="Protein crumbs homolog 2"/>
    <property type="match status" value="1"/>
</dbReference>
<dbReference type="FunFam" id="2.10.25.10:FF:000391">
    <property type="entry name" value="Weary, isoform C"/>
    <property type="match status" value="1"/>
</dbReference>
<dbReference type="GO" id="GO:0051241">
    <property type="term" value="P:negative regulation of multicellular organismal process"/>
    <property type="evidence" value="ECO:0007669"/>
    <property type="project" value="UniProtKB-ARBA"/>
</dbReference>
<evidence type="ECO:0000256" key="5">
    <source>
        <dbReference type="ARBA" id="ARBA00022525"/>
    </source>
</evidence>
<gene>
    <name evidence="24" type="ORF">Cfor_00625</name>
</gene>
<dbReference type="GO" id="GO:0007166">
    <property type="term" value="P:cell surface receptor signaling pathway"/>
    <property type="evidence" value="ECO:0007669"/>
    <property type="project" value="InterPro"/>
</dbReference>
<dbReference type="SMART" id="SM00060">
    <property type="entry name" value="FN3"/>
    <property type="match status" value="1"/>
</dbReference>
<proteinExistence type="predicted"/>
<feature type="transmembrane region" description="Helical" evidence="18">
    <location>
        <begin position="1126"/>
        <end position="1146"/>
    </location>
</feature>
<dbReference type="FunFam" id="2.10.25.10:FF:000053">
    <property type="entry name" value="Slit guidance ligand 2"/>
    <property type="match status" value="1"/>
</dbReference>
<dbReference type="InterPro" id="IPR036116">
    <property type="entry name" value="FN3_sf"/>
</dbReference>
<keyword evidence="5" id="KW-0964">Secreted</keyword>
<evidence type="ECO:0000256" key="7">
    <source>
        <dbReference type="ARBA" id="ARBA00022692"/>
    </source>
</evidence>
<dbReference type="FunFam" id="2.10.25.10:FF:000143">
    <property type="entry name" value="Protein crumbs 1"/>
    <property type="match status" value="1"/>
</dbReference>
<evidence type="ECO:0000256" key="18">
    <source>
        <dbReference type="SAM" id="Phobius"/>
    </source>
</evidence>
<evidence type="ECO:0000256" key="11">
    <source>
        <dbReference type="ARBA" id="ARBA00022989"/>
    </source>
</evidence>
<feature type="disulfide bond" evidence="17">
    <location>
        <begin position="502"/>
        <end position="511"/>
    </location>
</feature>
<evidence type="ECO:0000259" key="23">
    <source>
        <dbReference type="PROSITE" id="PS50853"/>
    </source>
</evidence>
<dbReference type="InterPro" id="IPR000742">
    <property type="entry name" value="EGF"/>
</dbReference>
<dbReference type="GO" id="GO:0007163">
    <property type="term" value="P:establishment or maintenance of cell polarity"/>
    <property type="evidence" value="ECO:0007669"/>
    <property type="project" value="UniProtKB-ARBA"/>
</dbReference>
<dbReference type="PRINTS" id="PR00010">
    <property type="entry name" value="EGFBLOOD"/>
</dbReference>
<dbReference type="SUPFAM" id="SSF49265">
    <property type="entry name" value="Fibronectin type III"/>
    <property type="match status" value="1"/>
</dbReference>
<feature type="disulfide bond" evidence="17">
    <location>
        <begin position="464"/>
        <end position="473"/>
    </location>
</feature>
<keyword evidence="9" id="KW-0677">Repeat</keyword>
<dbReference type="GO" id="GO:0005886">
    <property type="term" value="C:plasma membrane"/>
    <property type="evidence" value="ECO:0007669"/>
    <property type="project" value="UniProtKB-SubCell"/>
</dbReference>
<evidence type="ECO:0000256" key="9">
    <source>
        <dbReference type="ARBA" id="ARBA00022737"/>
    </source>
</evidence>
<dbReference type="Pfam" id="PF00008">
    <property type="entry name" value="EGF"/>
    <property type="match status" value="7"/>
</dbReference>
<dbReference type="PANTHER" id="PTHR24049">
    <property type="entry name" value="CRUMBS FAMILY MEMBER"/>
    <property type="match status" value="1"/>
</dbReference>
<evidence type="ECO:0000256" key="4">
    <source>
        <dbReference type="ARBA" id="ARBA00022475"/>
    </source>
</evidence>
<feature type="disulfide bond" evidence="17">
    <location>
        <begin position="426"/>
        <end position="435"/>
    </location>
</feature>
<dbReference type="InterPro" id="IPR009030">
    <property type="entry name" value="Growth_fac_rcpt_cys_sf"/>
</dbReference>
<dbReference type="CDD" id="cd00054">
    <property type="entry name" value="EGF_CA"/>
    <property type="match status" value="7"/>
</dbReference>
<feature type="domain" description="Fibronectin type-III" evidence="23">
    <location>
        <begin position="238"/>
        <end position="333"/>
    </location>
</feature>
<feature type="domain" description="EGF-like" evidence="19">
    <location>
        <begin position="359"/>
        <end position="398"/>
    </location>
</feature>
<dbReference type="Pfam" id="PF01825">
    <property type="entry name" value="GPS"/>
    <property type="match status" value="1"/>
</dbReference>
<dbReference type="InterPro" id="IPR000832">
    <property type="entry name" value="GPCR_2_secretin-like"/>
</dbReference>
<keyword evidence="4" id="KW-1003">Cell membrane</keyword>
<dbReference type="Gene3D" id="1.20.1070.10">
    <property type="entry name" value="Rhodopsin 7-helix transmembrane proteins"/>
    <property type="match status" value="1"/>
</dbReference>
<keyword evidence="15" id="KW-0424">Laminin EGF-like domain</keyword>
<feature type="disulfide bond" evidence="17">
    <location>
        <begin position="540"/>
        <end position="549"/>
    </location>
</feature>
<evidence type="ECO:0000256" key="14">
    <source>
        <dbReference type="ARBA" id="ARBA00023180"/>
    </source>
</evidence>
<dbReference type="InterPro" id="IPR017981">
    <property type="entry name" value="GPCR_2-like_7TM"/>
</dbReference>
<protein>
    <submittedName>
        <fullName evidence="24">Uncharacterized protein</fullName>
    </submittedName>
</protein>
<dbReference type="SUPFAM" id="SSF57184">
    <property type="entry name" value="Growth factor receptor domain"/>
    <property type="match status" value="2"/>
</dbReference>
<dbReference type="InterPro" id="IPR001881">
    <property type="entry name" value="EGF-like_Ca-bd_dom"/>
</dbReference>
<dbReference type="GO" id="GO:0004930">
    <property type="term" value="F:G protein-coupled receptor activity"/>
    <property type="evidence" value="ECO:0007669"/>
    <property type="project" value="InterPro"/>
</dbReference>
<feature type="transmembrane region" description="Helical" evidence="18">
    <location>
        <begin position="1152"/>
        <end position="1180"/>
    </location>
</feature>
<dbReference type="FunFam" id="2.10.25.10:FF:000004">
    <property type="entry name" value="Neurogenic locus notch 1"/>
    <property type="match status" value="1"/>
</dbReference>
<keyword evidence="8" id="KW-0732">Signal</keyword>
<feature type="disulfide bond" evidence="17">
    <location>
        <begin position="616"/>
        <end position="625"/>
    </location>
</feature>
<dbReference type="OrthoDB" id="283575at2759"/>
<dbReference type="Proteomes" id="UP000502823">
    <property type="component" value="Unassembled WGS sequence"/>
</dbReference>
<dbReference type="GO" id="GO:0048513">
    <property type="term" value="P:animal organ development"/>
    <property type="evidence" value="ECO:0007669"/>
    <property type="project" value="UniProtKB-ARBA"/>
</dbReference>
<evidence type="ECO:0000256" key="13">
    <source>
        <dbReference type="ARBA" id="ARBA00023157"/>
    </source>
</evidence>
<dbReference type="InterPro" id="IPR015919">
    <property type="entry name" value="Cadherin-like_sf"/>
</dbReference>
<keyword evidence="13 17" id="KW-1015">Disulfide bond</keyword>
<dbReference type="Gene3D" id="2.60.40.10">
    <property type="entry name" value="Immunoglobulins"/>
    <property type="match status" value="1"/>
</dbReference>
<dbReference type="GO" id="GO:0001736">
    <property type="term" value="P:establishment of planar polarity"/>
    <property type="evidence" value="ECO:0007669"/>
    <property type="project" value="UniProtKB-ARBA"/>
</dbReference>
<evidence type="ECO:0000256" key="8">
    <source>
        <dbReference type="ARBA" id="ARBA00022729"/>
    </source>
</evidence>